<feature type="region of interest" description="Disordered" evidence="1">
    <location>
        <begin position="58"/>
        <end position="78"/>
    </location>
</feature>
<dbReference type="RefSeq" id="WP_189894362.1">
    <property type="nucleotide sequence ID" value="NZ_BMVN01000056.1"/>
</dbReference>
<dbReference type="Gene3D" id="3.40.50.450">
    <property type="match status" value="1"/>
</dbReference>
<evidence type="ECO:0000313" key="3">
    <source>
        <dbReference type="Proteomes" id="UP000653644"/>
    </source>
</evidence>
<evidence type="ECO:0000256" key="1">
    <source>
        <dbReference type="SAM" id="MobiDB-lite"/>
    </source>
</evidence>
<evidence type="ECO:0000313" key="2">
    <source>
        <dbReference type="EMBL" id="GHA65840.1"/>
    </source>
</evidence>
<sequence>MVSAPVPSWRPEAARLLAEQWTGRQSLTVLTPESRNGQRADRYETQVDWTGRLHVHLPRALKKPVDPRTANPDQETSR</sequence>
<keyword evidence="3" id="KW-1185">Reference proteome</keyword>
<dbReference type="Proteomes" id="UP000653644">
    <property type="component" value="Unassembled WGS sequence"/>
</dbReference>
<accession>A0ABQ3DBH6</accession>
<reference evidence="3" key="1">
    <citation type="journal article" date="2019" name="Int. J. Syst. Evol. Microbiol.">
        <title>The Global Catalogue of Microorganisms (GCM) 10K type strain sequencing project: providing services to taxonomists for standard genome sequencing and annotation.</title>
        <authorList>
            <consortium name="The Broad Institute Genomics Platform"/>
            <consortium name="The Broad Institute Genome Sequencing Center for Infectious Disease"/>
            <person name="Wu L."/>
            <person name="Ma J."/>
        </authorList>
    </citation>
    <scope>NUCLEOTIDE SEQUENCE [LARGE SCALE GENOMIC DNA]</scope>
    <source>
        <strain evidence="3">JCM 4733</strain>
    </source>
</reference>
<name>A0ABQ3DBH6_9ACTN</name>
<protein>
    <submittedName>
        <fullName evidence="2">Uncharacterized protein</fullName>
    </submittedName>
</protein>
<dbReference type="EMBL" id="BMVN01000056">
    <property type="protein sequence ID" value="GHA65840.1"/>
    <property type="molecule type" value="Genomic_DNA"/>
</dbReference>
<proteinExistence type="predicted"/>
<organism evidence="2 3">
    <name type="scientific">Streptomyces canarius</name>
    <dbReference type="NCBI Taxonomy" id="285453"/>
    <lineage>
        <taxon>Bacteria</taxon>
        <taxon>Bacillati</taxon>
        <taxon>Actinomycetota</taxon>
        <taxon>Actinomycetes</taxon>
        <taxon>Kitasatosporales</taxon>
        <taxon>Streptomycetaceae</taxon>
        <taxon>Streptomyces</taxon>
    </lineage>
</organism>
<comment type="caution">
    <text evidence="2">The sequence shown here is derived from an EMBL/GenBank/DDBJ whole genome shotgun (WGS) entry which is preliminary data.</text>
</comment>
<gene>
    <name evidence="2" type="ORF">GCM10010345_82170</name>
</gene>